<dbReference type="EMBL" id="FTOR01000004">
    <property type="protein sequence ID" value="SIT16922.1"/>
    <property type="molecule type" value="Genomic_DNA"/>
</dbReference>
<dbReference type="InterPro" id="IPR007452">
    <property type="entry name" value="TamB_C"/>
</dbReference>
<evidence type="ECO:0000256" key="5">
    <source>
        <dbReference type="SAM" id="MobiDB-lite"/>
    </source>
</evidence>
<keyword evidence="3" id="KW-1133">Transmembrane helix</keyword>
<evidence type="ECO:0000313" key="8">
    <source>
        <dbReference type="Proteomes" id="UP000186917"/>
    </source>
</evidence>
<dbReference type="STRING" id="477680.SAMN05421788_104292"/>
<dbReference type="PANTHER" id="PTHR36985:SF1">
    <property type="entry name" value="TRANSLOCATION AND ASSEMBLY MODULE SUBUNIT TAMB"/>
    <property type="match status" value="1"/>
</dbReference>
<name>A0A1N7Q254_9BACT</name>
<sequence length="1691" mass="186950">MKKIFRTSFKVLLWILGTVLFLVVLVLILIQVPAVQQFAKNKVVAFLEKKLKTRVSIGRLDINFPKRIVLEHVYFEDQKKDTLLAGDTIRVDIAMLKLLHSEVALSYLELNGITAHIYRLKPDTVFNYDYIIKAFAGEQKKTTPDTSGSTMKFQLGEIVLKRINATFHDDVTGNDARLGLGNFHTEISTFDLDKMVFAIPDIAVSNVYASVRQYKPLVIVNPLPDPTVDTVTTATTPITIKLDKIGFSVIEAAYNNEVSYMDAAIKLGRMNIVTEDINLEKMWMRLRQFELSDTRATVHIGKTGPVLKGKQTLQQPGQTDTAQAVPWRFELADLGLVNNSIQYDDDNSPAIKRGMDYSHMAIDQLTIDAGNLVLSSDTYQANIRQVSMREKSGFVLQQMKGEVAYTDKQAMIKGLLMKTNASEINNDLLVTYASAKELMAHPGEANIDLNLDKTHIAVSDIITLVPAMEPQLKNYRKNVLHVTAIAKGPVKNIDINNFEASGLGTTSVKVAGHIQGLPEAQKAYYNIQLARFNTTAKDINGIVPPNAMPANVRIPESMALKGSFKGTMQDFTTALQGKTTRGGVNVMAVMKGNGKFYDVKAALDKVDLGYILKQEKNVGTITLSANAKGSGFDYKKMDGVASIKLVQADVKGYTYHNLLLNAKVHKGVVEATSEMNDDNIRFQLQATADVVPQYPAVQLTLQLDTLDLNALHLVKDTLQMHGVVKADFESTNPDSLLGKLQVYDINVLRNAQRYQPDTLSVNATQEANAQRLELRSEMADVTLQGQYKLTEIGTALQHTISRYYQLPGFKDTAFTAQNWTLDMHLRPSPLVLQLMPNVKGTDSIAGLIQYNSAEEKLNLDVNAPKLQYGSWVVSGANINAATDEKLNYNIFAVNARSGSMQIYQPSVKGYVDSSMLATTITLKDVKGKDYYKIGATAQQVTDGIKAALMPDSLVLNHDKWQVASDNFIQYDSTGILVNNFTISNNNQSLSINSTQKTANAPVEVKFENFRIKTLSDFVKSDSLALDGTIEGKAVVKDITTNPVFTSDITVKNFTYNQDTVGNILVKVDNETANAYNANVKIEGHNNNVQLQGKYYTGESRMDLRLDINNLELSSIKPFSMGQLQDAKGSMKGKVTMSGTLNKPKIAGTIGFSDAVITPTITGEPLLLKNESISVNNEGLKFNRFTLVDSAGNKAVVSGGIYTSDLKNFRFETDLRARNFRVVNAQQATDRLFYGKLNIDTDIKLRGTMDAPSVNGSLKVNKETNFVLVLPSSDPELVDRQGVVQFVDKDHPTDTLVTTSALDSLTNQTPLKGMDVNMDITTDSTAAFTLIIDERNGDALTLRGRADLAGGIDESGKMSLTGSYELSQGAYQLSLSVLKRKFDIQKGSTITWTGDPTSAQVDITAAYSTNTPSIDLMASQVAGRSQTEQNRYKEKLPFQVLLKMKGELLKPEITFDITLPDAELAQWPEVDTKLQQVRNDPSELNKQVFAVLLLNRFVQEDPLQSDAGGTTAANIAKQSASKILTDQLNRLTGSLIKGVELSFDLNTDQDYTTGVEQDRTELNVGVSKKILNDRLRVNVGSNFELEGPANTNRETSNIAGDVSVDYQLSKDGRYMLRAYRKNQYEAVVEGQVIETGLSFILTYDYNQFKELFTGRKERRQRRKTIRQQNKNTEQTKNNSTNGAADSKPENKQ</sequence>
<evidence type="ECO:0000313" key="7">
    <source>
        <dbReference type="EMBL" id="SIT16922.1"/>
    </source>
</evidence>
<evidence type="ECO:0000256" key="4">
    <source>
        <dbReference type="ARBA" id="ARBA00023136"/>
    </source>
</evidence>
<protein>
    <recommendedName>
        <fullName evidence="6">Translocation and assembly module TamB C-terminal domain-containing protein</fullName>
    </recommendedName>
</protein>
<keyword evidence="8" id="KW-1185">Reference proteome</keyword>
<dbReference type="GO" id="GO:0009306">
    <property type="term" value="P:protein secretion"/>
    <property type="evidence" value="ECO:0007669"/>
    <property type="project" value="InterPro"/>
</dbReference>
<dbReference type="RefSeq" id="WP_084206266.1">
    <property type="nucleotide sequence ID" value="NZ_AP017422.1"/>
</dbReference>
<evidence type="ECO:0000256" key="2">
    <source>
        <dbReference type="ARBA" id="ARBA00022692"/>
    </source>
</evidence>
<dbReference type="Proteomes" id="UP000186917">
    <property type="component" value="Unassembled WGS sequence"/>
</dbReference>
<feature type="region of interest" description="Disordered" evidence="5">
    <location>
        <begin position="1655"/>
        <end position="1691"/>
    </location>
</feature>
<proteinExistence type="predicted"/>
<dbReference type="OrthoDB" id="9811276at2"/>
<evidence type="ECO:0000256" key="3">
    <source>
        <dbReference type="ARBA" id="ARBA00022989"/>
    </source>
</evidence>
<keyword evidence="2" id="KW-0812">Transmembrane</keyword>
<keyword evidence="4" id="KW-0472">Membrane</keyword>
<reference evidence="8" key="1">
    <citation type="submission" date="2017-01" db="EMBL/GenBank/DDBJ databases">
        <authorList>
            <person name="Varghese N."/>
            <person name="Submissions S."/>
        </authorList>
    </citation>
    <scope>NUCLEOTIDE SEQUENCE [LARGE SCALE GENOMIC DNA]</scope>
    <source>
        <strain evidence="8">DSM 21054</strain>
    </source>
</reference>
<evidence type="ECO:0000256" key="1">
    <source>
        <dbReference type="ARBA" id="ARBA00004167"/>
    </source>
</evidence>
<comment type="subcellular location">
    <subcellularLocation>
        <location evidence="1">Membrane</location>
        <topology evidence="1">Single-pass membrane protein</topology>
    </subcellularLocation>
</comment>
<dbReference type="GO" id="GO:0005886">
    <property type="term" value="C:plasma membrane"/>
    <property type="evidence" value="ECO:0007669"/>
    <property type="project" value="InterPro"/>
</dbReference>
<feature type="compositionally biased region" description="Basic residues" evidence="5">
    <location>
        <begin position="1655"/>
        <end position="1664"/>
    </location>
</feature>
<evidence type="ECO:0000259" key="6">
    <source>
        <dbReference type="Pfam" id="PF04357"/>
    </source>
</evidence>
<accession>A0A1N7Q254</accession>
<feature type="compositionally biased region" description="Low complexity" evidence="5">
    <location>
        <begin position="1665"/>
        <end position="1680"/>
    </location>
</feature>
<feature type="domain" description="Translocation and assembly module TamB C-terminal" evidence="6">
    <location>
        <begin position="1188"/>
        <end position="1628"/>
    </location>
</feature>
<organism evidence="7 8">
    <name type="scientific">Filimonas lacunae</name>
    <dbReference type="NCBI Taxonomy" id="477680"/>
    <lineage>
        <taxon>Bacteria</taxon>
        <taxon>Pseudomonadati</taxon>
        <taxon>Bacteroidota</taxon>
        <taxon>Chitinophagia</taxon>
        <taxon>Chitinophagales</taxon>
        <taxon>Chitinophagaceae</taxon>
        <taxon>Filimonas</taxon>
    </lineage>
</organism>
<dbReference type="Pfam" id="PF04357">
    <property type="entry name" value="TamB"/>
    <property type="match status" value="1"/>
</dbReference>
<gene>
    <name evidence="7" type="ORF">SAMN05421788_104292</name>
</gene>
<dbReference type="PANTHER" id="PTHR36985">
    <property type="entry name" value="TRANSLOCATION AND ASSEMBLY MODULE SUBUNIT TAMB"/>
    <property type="match status" value="1"/>
</dbReference>